<proteinExistence type="predicted"/>
<dbReference type="SUPFAM" id="SSF53335">
    <property type="entry name" value="S-adenosyl-L-methionine-dependent methyltransferases"/>
    <property type="match status" value="1"/>
</dbReference>
<dbReference type="GO" id="GO:0008757">
    <property type="term" value="F:S-adenosylmethionine-dependent methyltransferase activity"/>
    <property type="evidence" value="ECO:0007669"/>
    <property type="project" value="InterPro"/>
</dbReference>
<keyword evidence="3" id="KW-1185">Reference proteome</keyword>
<evidence type="ECO:0000313" key="2">
    <source>
        <dbReference type="EMBL" id="SDL61100.1"/>
    </source>
</evidence>
<evidence type="ECO:0000313" key="3">
    <source>
        <dbReference type="Proteomes" id="UP000198510"/>
    </source>
</evidence>
<dbReference type="InterPro" id="IPR052356">
    <property type="entry name" value="Thiol_S-MT"/>
</dbReference>
<dbReference type="AlphaFoldDB" id="A0A1G9LGM3"/>
<dbReference type="InterPro" id="IPR029063">
    <property type="entry name" value="SAM-dependent_MTases_sf"/>
</dbReference>
<evidence type="ECO:0000259" key="1">
    <source>
        <dbReference type="Pfam" id="PF08241"/>
    </source>
</evidence>
<dbReference type="Proteomes" id="UP000198510">
    <property type="component" value="Unassembled WGS sequence"/>
</dbReference>
<dbReference type="OrthoDB" id="3896938at2"/>
<dbReference type="Gene3D" id="3.40.50.150">
    <property type="entry name" value="Vaccinia Virus protein VP39"/>
    <property type="match status" value="1"/>
</dbReference>
<feature type="domain" description="Methyltransferase type 11" evidence="1">
    <location>
        <begin position="60"/>
        <end position="158"/>
    </location>
</feature>
<keyword evidence="2" id="KW-0489">Methyltransferase</keyword>
<accession>A0A1G9LGM3</accession>
<organism evidence="2 3">
    <name type="scientific">Catalinimonas alkaloidigena</name>
    <dbReference type="NCBI Taxonomy" id="1075417"/>
    <lineage>
        <taxon>Bacteria</taxon>
        <taxon>Pseudomonadati</taxon>
        <taxon>Bacteroidota</taxon>
        <taxon>Cytophagia</taxon>
        <taxon>Cytophagales</taxon>
        <taxon>Catalimonadaceae</taxon>
        <taxon>Catalinimonas</taxon>
    </lineage>
</organism>
<protein>
    <submittedName>
        <fullName evidence="2">Methyltransferase domain-containing protein</fullName>
    </submittedName>
</protein>
<dbReference type="EMBL" id="FNFO01000007">
    <property type="protein sequence ID" value="SDL61100.1"/>
    <property type="molecule type" value="Genomic_DNA"/>
</dbReference>
<reference evidence="2 3" key="1">
    <citation type="submission" date="2016-10" db="EMBL/GenBank/DDBJ databases">
        <authorList>
            <person name="de Groot N.N."/>
        </authorList>
    </citation>
    <scope>NUCLEOTIDE SEQUENCE [LARGE SCALE GENOMIC DNA]</scope>
    <source>
        <strain evidence="2 3">DSM 25186</strain>
    </source>
</reference>
<dbReference type="PANTHER" id="PTHR45036">
    <property type="entry name" value="METHYLTRANSFERASE LIKE 7B"/>
    <property type="match status" value="1"/>
</dbReference>
<dbReference type="PANTHER" id="PTHR45036:SF1">
    <property type="entry name" value="METHYLTRANSFERASE LIKE 7A"/>
    <property type="match status" value="1"/>
</dbReference>
<dbReference type="GO" id="GO:0032259">
    <property type="term" value="P:methylation"/>
    <property type="evidence" value="ECO:0007669"/>
    <property type="project" value="UniProtKB-KW"/>
</dbReference>
<gene>
    <name evidence="2" type="ORF">SAMN05421823_10743</name>
</gene>
<dbReference type="STRING" id="1075417.SAMN05421823_10743"/>
<name>A0A1G9LGM3_9BACT</name>
<dbReference type="Pfam" id="PF08241">
    <property type="entry name" value="Methyltransf_11"/>
    <property type="match status" value="1"/>
</dbReference>
<dbReference type="InterPro" id="IPR013216">
    <property type="entry name" value="Methyltransf_11"/>
</dbReference>
<dbReference type="CDD" id="cd02440">
    <property type="entry name" value="AdoMet_MTases"/>
    <property type="match status" value="1"/>
</dbReference>
<dbReference type="RefSeq" id="WP_089684275.1">
    <property type="nucleotide sequence ID" value="NZ_FNFO01000007.1"/>
</dbReference>
<sequence length="282" mass="32630">MTWEETIEYIRKTPAYASLVRDAYLDADLAANVVLFRQSEEFQETLRLLRHYHPQAQSILDIGSGNGISAVAFSLEGYRVTAVEPDPSETIGAGAIRRLKTEYNLSELEVYEALAEEIQFADASFDVVYVRQAMHHARDLKQFVKEAGRVLKKDGLYFTVRDHVVFNDGDKVWFLDNHPLQQYYGGENAFTPGQYQEAIIEAGIALLKEFQYYDSVLNYFPLTTAQVQKMLAQQQRKFVQRQPFPLRVLINRLPWLRHKIIPQSLDERKVPGRMYSYIGRKQ</sequence>
<keyword evidence="2" id="KW-0808">Transferase</keyword>